<feature type="compositionally biased region" description="Basic and acidic residues" evidence="1">
    <location>
        <begin position="608"/>
        <end position="617"/>
    </location>
</feature>
<evidence type="ECO:0000256" key="1">
    <source>
        <dbReference type="SAM" id="MobiDB-lite"/>
    </source>
</evidence>
<feature type="compositionally biased region" description="Polar residues" evidence="1">
    <location>
        <begin position="872"/>
        <end position="895"/>
    </location>
</feature>
<feature type="compositionally biased region" description="Basic and acidic residues" evidence="1">
    <location>
        <begin position="534"/>
        <end position="547"/>
    </location>
</feature>
<evidence type="ECO:0000313" key="2">
    <source>
        <dbReference type="EMBL" id="KAK7550852.1"/>
    </source>
</evidence>
<name>A0ABR1MLC5_9PEZI</name>
<feature type="compositionally biased region" description="Basic residues" evidence="1">
    <location>
        <begin position="232"/>
        <end position="243"/>
    </location>
</feature>
<reference evidence="2 3" key="1">
    <citation type="submission" date="2024-04" db="EMBL/GenBank/DDBJ databases">
        <title>Phyllosticta paracitricarpa is synonymous to the EU quarantine fungus P. citricarpa based on phylogenomic analyses.</title>
        <authorList>
            <consortium name="Lawrence Berkeley National Laboratory"/>
            <person name="Van Ingen-Buijs V.A."/>
            <person name="Van Westerhoven A.C."/>
            <person name="Haridas S."/>
            <person name="Skiadas P."/>
            <person name="Martin F."/>
            <person name="Groenewald J.Z."/>
            <person name="Crous P.W."/>
            <person name="Seidl M.F."/>
        </authorList>
    </citation>
    <scope>NUCLEOTIDE SEQUENCE [LARGE SCALE GENOMIC DNA]</scope>
    <source>
        <strain evidence="2 3">CBS 122670</strain>
    </source>
</reference>
<feature type="compositionally biased region" description="Basic and acidic residues" evidence="1">
    <location>
        <begin position="555"/>
        <end position="565"/>
    </location>
</feature>
<feature type="compositionally biased region" description="Basic and acidic residues" evidence="1">
    <location>
        <begin position="1034"/>
        <end position="1083"/>
    </location>
</feature>
<feature type="compositionally biased region" description="Low complexity" evidence="1">
    <location>
        <begin position="973"/>
        <end position="990"/>
    </location>
</feature>
<feature type="compositionally biased region" description="Polar residues" evidence="1">
    <location>
        <begin position="839"/>
        <end position="853"/>
    </location>
</feature>
<accession>A0ABR1MLC5</accession>
<feature type="compositionally biased region" description="Basic and acidic residues" evidence="1">
    <location>
        <begin position="801"/>
        <end position="816"/>
    </location>
</feature>
<feature type="compositionally biased region" description="Polar residues" evidence="1">
    <location>
        <begin position="681"/>
        <end position="694"/>
    </location>
</feature>
<feature type="compositionally biased region" description="Basic and acidic residues" evidence="1">
    <location>
        <begin position="103"/>
        <end position="116"/>
    </location>
</feature>
<organism evidence="2 3">
    <name type="scientific">Phyllosticta citricarpa</name>
    <dbReference type="NCBI Taxonomy" id="55181"/>
    <lineage>
        <taxon>Eukaryota</taxon>
        <taxon>Fungi</taxon>
        <taxon>Dikarya</taxon>
        <taxon>Ascomycota</taxon>
        <taxon>Pezizomycotina</taxon>
        <taxon>Dothideomycetes</taxon>
        <taxon>Dothideomycetes incertae sedis</taxon>
        <taxon>Botryosphaeriales</taxon>
        <taxon>Phyllostictaceae</taxon>
        <taxon>Phyllosticta</taxon>
    </lineage>
</organism>
<feature type="compositionally biased region" description="Low complexity" evidence="1">
    <location>
        <begin position="918"/>
        <end position="942"/>
    </location>
</feature>
<gene>
    <name evidence="2" type="ORF">IWX46DRAFT_594257</name>
</gene>
<protein>
    <submittedName>
        <fullName evidence="2">Uncharacterized protein</fullName>
    </submittedName>
</protein>
<feature type="compositionally biased region" description="Acidic residues" evidence="1">
    <location>
        <begin position="129"/>
        <end position="138"/>
    </location>
</feature>
<feature type="compositionally biased region" description="Basic residues" evidence="1">
    <location>
        <begin position="92"/>
        <end position="102"/>
    </location>
</feature>
<feature type="compositionally biased region" description="Low complexity" evidence="1">
    <location>
        <begin position="1"/>
        <end position="20"/>
    </location>
</feature>
<feature type="region of interest" description="Disordered" evidence="1">
    <location>
        <begin position="1"/>
        <end position="392"/>
    </location>
</feature>
<feature type="compositionally biased region" description="Acidic residues" evidence="1">
    <location>
        <begin position="165"/>
        <end position="176"/>
    </location>
</feature>
<feature type="compositionally biased region" description="Basic and acidic residues" evidence="1">
    <location>
        <begin position="485"/>
        <end position="501"/>
    </location>
</feature>
<keyword evidence="3" id="KW-1185">Reference proteome</keyword>
<feature type="region of interest" description="Disordered" evidence="1">
    <location>
        <begin position="427"/>
        <end position="1097"/>
    </location>
</feature>
<feature type="compositionally biased region" description="Polar residues" evidence="1">
    <location>
        <begin position="960"/>
        <end position="971"/>
    </location>
</feature>
<feature type="compositionally biased region" description="Low complexity" evidence="1">
    <location>
        <begin position="862"/>
        <end position="871"/>
    </location>
</feature>
<feature type="compositionally biased region" description="Low complexity" evidence="1">
    <location>
        <begin position="139"/>
        <end position="149"/>
    </location>
</feature>
<comment type="caution">
    <text evidence="2">The sequence shown here is derived from an EMBL/GenBank/DDBJ whole genome shotgun (WGS) entry which is preliminary data.</text>
</comment>
<feature type="compositionally biased region" description="Basic and acidic residues" evidence="1">
    <location>
        <begin position="33"/>
        <end position="45"/>
    </location>
</feature>
<dbReference type="EMBL" id="JBBPDW010000007">
    <property type="protein sequence ID" value="KAK7550852.1"/>
    <property type="molecule type" value="Genomic_DNA"/>
</dbReference>
<feature type="compositionally biased region" description="Basic and acidic residues" evidence="1">
    <location>
        <begin position="198"/>
        <end position="220"/>
    </location>
</feature>
<feature type="compositionally biased region" description="Basic and acidic residues" evidence="1">
    <location>
        <begin position="749"/>
        <end position="787"/>
    </location>
</feature>
<sequence length="1097" mass="118669">MPRTTRAAARAQEQQQSTAADDAQPQTIDDQNIDAHESDTEDMREPLNPVAGNTKRGRGRPKKVAQPEEQLDAPQADTEAQTANEEEERLAPKRTRSTRGRKKAPEPEPEAQHEEAHEEEFEAWGGGDTEPESVDEEPVAVPTPAPTRARSTRRTKATEQKPELEQDAEVEPEAETEQAPAAAETGLKRTRSTRKTKGKETEAAAEAEYDHASEDGEKLQELNTEPEAKSNAPKRSKSTRGKKKADSETETLVEPASGAAITQDEIAEEDSASKTGKTPAKRPRAASKKSTVPDEEHIEIDEPVVAQGGPVPEAEESAEAEAQFQPEPEVSKSAEAVEPVAETVLLSEREVPPKTPSRARSTRKQTAKVEEEVVPRTTRKTRRQQAEAEQEEQKMLLEETQVHHPIVETKLVPDNVDLKSEETAAMEVQDAQVDQPAVEAIPVLENNEPSEEQVEAPAQSLVEKHADQQAEPQIQSQDAVGPEAAKQDESELPHVEEESVKAGEIGVQEDVVKLEDQVTAPENEVIVQSIESDQEPHKEPSPEHNDSSSDSDLDDVARQIFDEMQKSPVRTTLQAPPQPESFDDTPLGLTQSIDALDAMEEEFAMVEKNLHDAEAAKQDQAPASVPDPVKKSTTAKPRPISMPPPPKPAAGSRPSSVVSKPAARKSMAPSTKPAAGPAAKSTIQRSNSVRSAQTKEPFGPPKPRQPGQVVDYLAMKRRPVSVSFPTPPPPAKSSRAPTRPTFALPGEEVAAKLKAQKEERLRREAEKAQSEGARKELSSKELGEKKKRELKARPARTGSEGARRDQPAKEPEEKKKPTFKARPVPSFVKNPSAAGMVRQTASSKARQSLMQVRTESEERETSSLQSSTSSTGNPLKRTNSIMDRPSTGQRPSVATGTGAKRVAAMPVRPKQETERPRPSSVANRASSSTSISSSVSSTTARALNSATNHAASLSPAPANRASQKPTANGNAKPSAPSRATSSASNSTSSGPNPPRASSFTFSRPGPPKASAPARPGPVVKSDVTAADKAAMKNKAKEIFNRDKLDRARQEQERKEKEEAARKARAEAAERGRQASRAWAEKMMAKKKAPAQGEQAEA</sequence>
<proteinExistence type="predicted"/>
<evidence type="ECO:0000313" key="3">
    <source>
        <dbReference type="Proteomes" id="UP001365128"/>
    </source>
</evidence>
<dbReference type="Proteomes" id="UP001365128">
    <property type="component" value="Unassembled WGS sequence"/>
</dbReference>
<feature type="compositionally biased region" description="Basic residues" evidence="1">
    <location>
        <begin position="188"/>
        <end position="197"/>
    </location>
</feature>